<feature type="transmembrane region" description="Helical" evidence="1">
    <location>
        <begin position="131"/>
        <end position="149"/>
    </location>
</feature>
<dbReference type="HOGENOM" id="CLU_111152_1_3_11"/>
<organism evidence="2 3">
    <name type="scientific">Mycobacterium avium (strain 104)</name>
    <dbReference type="NCBI Taxonomy" id="243243"/>
    <lineage>
        <taxon>Bacteria</taxon>
        <taxon>Bacillati</taxon>
        <taxon>Actinomycetota</taxon>
        <taxon>Actinomycetes</taxon>
        <taxon>Mycobacteriales</taxon>
        <taxon>Mycobacteriaceae</taxon>
        <taxon>Mycobacterium</taxon>
        <taxon>Mycobacterium avium complex (MAC)</taxon>
    </lineage>
</organism>
<dbReference type="InterPro" id="IPR013901">
    <property type="entry name" value="Anthrone_oxy"/>
</dbReference>
<keyword evidence="1" id="KW-0812">Transmembrane</keyword>
<evidence type="ECO:0000256" key="1">
    <source>
        <dbReference type="SAM" id="Phobius"/>
    </source>
</evidence>
<evidence type="ECO:0008006" key="4">
    <source>
        <dbReference type="Google" id="ProtNLM"/>
    </source>
</evidence>
<accession>A0A0H2ZTI3</accession>
<dbReference type="RefSeq" id="WP_011726098.1">
    <property type="nucleotide sequence ID" value="NC_008595.1"/>
</dbReference>
<reference evidence="2 3" key="1">
    <citation type="submission" date="2006-10" db="EMBL/GenBank/DDBJ databases">
        <authorList>
            <person name="Fleischmann R.D."/>
            <person name="Dodson R.J."/>
            <person name="Haft D.H."/>
            <person name="Merkel J.S."/>
            <person name="Nelson W.C."/>
            <person name="Fraser C.M."/>
        </authorList>
    </citation>
    <scope>NUCLEOTIDE SEQUENCE [LARGE SCALE GENOMIC DNA]</scope>
    <source>
        <strain evidence="2 3">104</strain>
    </source>
</reference>
<feature type="transmembrane region" description="Helical" evidence="1">
    <location>
        <begin position="47"/>
        <end position="67"/>
    </location>
</feature>
<evidence type="ECO:0000313" key="2">
    <source>
        <dbReference type="EMBL" id="ABK65660.1"/>
    </source>
</evidence>
<evidence type="ECO:0000313" key="3">
    <source>
        <dbReference type="Proteomes" id="UP000001574"/>
    </source>
</evidence>
<sequence>MDHSIDALAVVIMGLMVGVELAVAVFFHPLIARLPDDAFRTARGGAARALGTVMPFWYAMTLLLLGSLAVQERGAPYDWLVGVAAGLMAVVVLVTVTMLVPINNRIAKWPATGQLSRELAARWDRRHRLRVVLLLGAYVLLTVAVTGAVT</sequence>
<keyword evidence="1" id="KW-1133">Transmembrane helix</keyword>
<gene>
    <name evidence="2" type="ordered locus">MAV_4509</name>
</gene>
<name>A0A0H2ZTI3_MYCA1</name>
<protein>
    <recommendedName>
        <fullName evidence="4">DUF1772 domain-containing protein</fullName>
    </recommendedName>
</protein>
<proteinExistence type="predicted"/>
<feature type="transmembrane region" description="Helical" evidence="1">
    <location>
        <begin position="6"/>
        <end position="27"/>
    </location>
</feature>
<dbReference type="AlphaFoldDB" id="A0A0H2ZTI3"/>
<dbReference type="Proteomes" id="UP000001574">
    <property type="component" value="Chromosome"/>
</dbReference>
<dbReference type="Pfam" id="PF08592">
    <property type="entry name" value="Anthrone_oxy"/>
    <property type="match status" value="1"/>
</dbReference>
<dbReference type="EMBL" id="CP000479">
    <property type="protein sequence ID" value="ABK65660.1"/>
    <property type="molecule type" value="Genomic_DNA"/>
</dbReference>
<feature type="transmembrane region" description="Helical" evidence="1">
    <location>
        <begin position="79"/>
        <end position="100"/>
    </location>
</feature>
<keyword evidence="1" id="KW-0472">Membrane</keyword>
<dbReference type="KEGG" id="mav:MAV_4509"/>